<sequence>VLLGSFLSSVRKYKGRYWHVWYETDDDGNAEVVLCHKKYHLLLHPEEFSDLVESINKASYGILGKKGLLMDDSDHKNS</sequence>
<protein>
    <submittedName>
        <fullName evidence="1">Uncharacterized protein</fullName>
    </submittedName>
</protein>
<evidence type="ECO:0000313" key="1">
    <source>
        <dbReference type="EMBL" id="SVE63522.1"/>
    </source>
</evidence>
<accession>A0A383F2W6</accession>
<feature type="non-terminal residue" evidence="1">
    <location>
        <position position="1"/>
    </location>
</feature>
<organism evidence="1">
    <name type="scientific">marine metagenome</name>
    <dbReference type="NCBI Taxonomy" id="408172"/>
    <lineage>
        <taxon>unclassified sequences</taxon>
        <taxon>metagenomes</taxon>
        <taxon>ecological metagenomes</taxon>
    </lineage>
</organism>
<dbReference type="EMBL" id="UINC01231116">
    <property type="protein sequence ID" value="SVE63522.1"/>
    <property type="molecule type" value="Genomic_DNA"/>
</dbReference>
<proteinExistence type="predicted"/>
<gene>
    <name evidence="1" type="ORF">METZ01_LOCUS516376</name>
</gene>
<name>A0A383F2W6_9ZZZZ</name>
<reference evidence="1" key="1">
    <citation type="submission" date="2018-05" db="EMBL/GenBank/DDBJ databases">
        <authorList>
            <person name="Lanie J.A."/>
            <person name="Ng W.-L."/>
            <person name="Kazmierczak K.M."/>
            <person name="Andrzejewski T.M."/>
            <person name="Davidsen T.M."/>
            <person name="Wayne K.J."/>
            <person name="Tettelin H."/>
            <person name="Glass J.I."/>
            <person name="Rusch D."/>
            <person name="Podicherti R."/>
            <person name="Tsui H.-C.T."/>
            <person name="Winkler M.E."/>
        </authorList>
    </citation>
    <scope>NUCLEOTIDE SEQUENCE</scope>
</reference>
<dbReference type="AlphaFoldDB" id="A0A383F2W6"/>